<reference evidence="1 2" key="1">
    <citation type="submission" date="2015-12" db="EMBL/GenBank/DDBJ databases">
        <authorList>
            <person name="Shamseldin A."/>
            <person name="Moawad H."/>
            <person name="Abd El-Rahim W.M."/>
            <person name="Sadowsky M.J."/>
        </authorList>
    </citation>
    <scope>NUCLEOTIDE SEQUENCE [LARGE SCALE GENOMIC DNA]</scope>
    <source>
        <strain evidence="1 2">LMG9050</strain>
    </source>
</reference>
<dbReference type="Pfam" id="PF05930">
    <property type="entry name" value="Phage_AlpA"/>
    <property type="match status" value="1"/>
</dbReference>
<gene>
    <name evidence="1" type="ORF">Xmlh_08390</name>
</gene>
<dbReference type="Gene3D" id="1.10.238.160">
    <property type="match status" value="1"/>
</dbReference>
<sequence>MPDTETELRLLPIKDVRAKVGLSPATIYRQMQAGKFPKPHKVCSRSLWLSTELDGWIIQQTASASVGQNMGHAA</sequence>
<proteinExistence type="predicted"/>
<organism evidence="1 2">
    <name type="scientific">Xanthomonas axonopodis pv. melhusii</name>
    <dbReference type="NCBI Taxonomy" id="487834"/>
    <lineage>
        <taxon>Bacteria</taxon>
        <taxon>Pseudomonadati</taxon>
        <taxon>Pseudomonadota</taxon>
        <taxon>Gammaproteobacteria</taxon>
        <taxon>Lysobacterales</taxon>
        <taxon>Lysobacteraceae</taxon>
        <taxon>Xanthomonas</taxon>
    </lineage>
</organism>
<dbReference type="RefSeq" id="WP_078562379.1">
    <property type="nucleotide sequence ID" value="NZ_LOJW01000010.1"/>
</dbReference>
<evidence type="ECO:0008006" key="3">
    <source>
        <dbReference type="Google" id="ProtNLM"/>
    </source>
</evidence>
<evidence type="ECO:0000313" key="2">
    <source>
        <dbReference type="Proteomes" id="UP000190559"/>
    </source>
</evidence>
<dbReference type="AlphaFoldDB" id="A0A1T1P7E5"/>
<dbReference type="EMBL" id="LOJW01000010">
    <property type="protein sequence ID" value="OOW71481.1"/>
    <property type="molecule type" value="Genomic_DNA"/>
</dbReference>
<dbReference type="Proteomes" id="UP000190559">
    <property type="component" value="Unassembled WGS sequence"/>
</dbReference>
<comment type="caution">
    <text evidence="1">The sequence shown here is derived from an EMBL/GenBank/DDBJ whole genome shotgun (WGS) entry which is preliminary data.</text>
</comment>
<accession>A0A1T1P7E5</accession>
<evidence type="ECO:0000313" key="1">
    <source>
        <dbReference type="EMBL" id="OOW71481.1"/>
    </source>
</evidence>
<dbReference type="InterPro" id="IPR010260">
    <property type="entry name" value="AlpA"/>
</dbReference>
<protein>
    <recommendedName>
        <fullName evidence="3">AlpA family transcriptional regulator</fullName>
    </recommendedName>
</protein>
<name>A0A1T1P7E5_9XANT</name>